<dbReference type="PROSITE" id="PS00894">
    <property type="entry name" value="HTH_DEOR_1"/>
    <property type="match status" value="1"/>
</dbReference>
<accession>A0A0S4QUT7</accession>
<dbReference type="InterPro" id="IPR051534">
    <property type="entry name" value="CBASS_pafABC_assoc_protein"/>
</dbReference>
<sequence length="380" mass="40633">MDMPTTSARLLALLSLLQARRDWPGALLAARLEVSPRTVRRDVDRLRELGYPIRATKGPDGGYRLDAGAELPPLLFDDEQAVALAVALQLAVTSGAGIGEAAARALSTVRQVLPARLRHQVDALRVTAVERRGGPSNPRVEPAVLVTLGAAVHAREELRFDYAVPSRSAPADVPPPRRVQPHHLVTWGGRWYLVAWDLDRDDWRTFRADRITPRPPAGPRFTPRELPGGDVAAFVAQRFQGSAGPDRWPCRGEMIIELPAAFVSRFSQDGIVEELGPDRCRLVAGSWSWPSLAATVGRFDADIEVLGPPELADAFAMLARRYARAAAGQRGGASTPGRIGPTGSSAARGSAARGSAASRQPLLPAEAAPDGLADNLGSPP</sequence>
<feature type="compositionally biased region" description="Low complexity" evidence="4">
    <location>
        <begin position="343"/>
        <end position="359"/>
    </location>
</feature>
<dbReference type="InterPro" id="IPR026881">
    <property type="entry name" value="WYL_dom"/>
</dbReference>
<dbReference type="AlphaFoldDB" id="A0A0S4QUT7"/>
<protein>
    <submittedName>
        <fullName evidence="6">Predicted DNA-binding transcriptional regulator YafY, contains an HTH and WYL domains</fullName>
    </submittedName>
</protein>
<dbReference type="PANTHER" id="PTHR34580:SF3">
    <property type="entry name" value="PROTEIN PAFB"/>
    <property type="match status" value="1"/>
</dbReference>
<gene>
    <name evidence="6" type="ORF">Ga0074812_124101</name>
</gene>
<dbReference type="PROSITE" id="PS51000">
    <property type="entry name" value="HTH_DEOR_2"/>
    <property type="match status" value="1"/>
</dbReference>
<dbReference type="SUPFAM" id="SSF46785">
    <property type="entry name" value="Winged helix' DNA-binding domain"/>
    <property type="match status" value="1"/>
</dbReference>
<dbReference type="Pfam" id="PF25583">
    <property type="entry name" value="WCX"/>
    <property type="match status" value="1"/>
</dbReference>
<dbReference type="Proteomes" id="UP000198802">
    <property type="component" value="Unassembled WGS sequence"/>
</dbReference>
<dbReference type="Pfam" id="PF08279">
    <property type="entry name" value="HTH_11"/>
    <property type="match status" value="1"/>
</dbReference>
<dbReference type="Pfam" id="PF13280">
    <property type="entry name" value="WYL"/>
    <property type="match status" value="1"/>
</dbReference>
<dbReference type="PIRSF" id="PIRSF016838">
    <property type="entry name" value="PafC"/>
    <property type="match status" value="1"/>
</dbReference>
<feature type="region of interest" description="Disordered" evidence="4">
    <location>
        <begin position="327"/>
        <end position="380"/>
    </location>
</feature>
<dbReference type="InterPro" id="IPR036388">
    <property type="entry name" value="WH-like_DNA-bd_sf"/>
</dbReference>
<reference evidence="7" key="1">
    <citation type="submission" date="2015-11" db="EMBL/GenBank/DDBJ databases">
        <authorList>
            <person name="Varghese N."/>
        </authorList>
    </citation>
    <scope>NUCLEOTIDE SEQUENCE [LARGE SCALE GENOMIC DNA]</scope>
    <source>
        <strain evidence="7">DSM 45899</strain>
    </source>
</reference>
<evidence type="ECO:0000256" key="2">
    <source>
        <dbReference type="ARBA" id="ARBA00023125"/>
    </source>
</evidence>
<dbReference type="InterPro" id="IPR018356">
    <property type="entry name" value="Tscrpt_reg_HTH_DeoR_CS"/>
</dbReference>
<dbReference type="InterPro" id="IPR057727">
    <property type="entry name" value="WCX_dom"/>
</dbReference>
<dbReference type="InterPro" id="IPR001034">
    <property type="entry name" value="DeoR_HTH"/>
</dbReference>
<evidence type="ECO:0000256" key="3">
    <source>
        <dbReference type="ARBA" id="ARBA00023163"/>
    </source>
</evidence>
<evidence type="ECO:0000256" key="1">
    <source>
        <dbReference type="ARBA" id="ARBA00023015"/>
    </source>
</evidence>
<evidence type="ECO:0000313" key="6">
    <source>
        <dbReference type="EMBL" id="CUU59076.1"/>
    </source>
</evidence>
<evidence type="ECO:0000259" key="5">
    <source>
        <dbReference type="PROSITE" id="PS51000"/>
    </source>
</evidence>
<keyword evidence="7" id="KW-1185">Reference proteome</keyword>
<organism evidence="6 7">
    <name type="scientific">Parafrankia irregularis</name>
    <dbReference type="NCBI Taxonomy" id="795642"/>
    <lineage>
        <taxon>Bacteria</taxon>
        <taxon>Bacillati</taxon>
        <taxon>Actinomycetota</taxon>
        <taxon>Actinomycetes</taxon>
        <taxon>Frankiales</taxon>
        <taxon>Frankiaceae</taxon>
        <taxon>Parafrankia</taxon>
    </lineage>
</organism>
<dbReference type="PROSITE" id="PS52050">
    <property type="entry name" value="WYL"/>
    <property type="match status" value="1"/>
</dbReference>
<dbReference type="GO" id="GO:0003700">
    <property type="term" value="F:DNA-binding transcription factor activity"/>
    <property type="evidence" value="ECO:0007669"/>
    <property type="project" value="InterPro"/>
</dbReference>
<evidence type="ECO:0000256" key="4">
    <source>
        <dbReference type="SAM" id="MobiDB-lite"/>
    </source>
</evidence>
<keyword evidence="2 6" id="KW-0238">DNA-binding</keyword>
<dbReference type="EMBL" id="FAOZ01000024">
    <property type="protein sequence ID" value="CUU59076.1"/>
    <property type="molecule type" value="Genomic_DNA"/>
</dbReference>
<name>A0A0S4QUT7_9ACTN</name>
<evidence type="ECO:0000313" key="7">
    <source>
        <dbReference type="Proteomes" id="UP000198802"/>
    </source>
</evidence>
<dbReference type="InterPro" id="IPR013196">
    <property type="entry name" value="HTH_11"/>
</dbReference>
<dbReference type="PANTHER" id="PTHR34580">
    <property type="match status" value="1"/>
</dbReference>
<dbReference type="Gene3D" id="1.10.10.10">
    <property type="entry name" value="Winged helix-like DNA-binding domain superfamily/Winged helix DNA-binding domain"/>
    <property type="match status" value="1"/>
</dbReference>
<dbReference type="InterPro" id="IPR028349">
    <property type="entry name" value="PafC-like"/>
</dbReference>
<keyword evidence="3" id="KW-0804">Transcription</keyword>
<dbReference type="GO" id="GO:0003677">
    <property type="term" value="F:DNA binding"/>
    <property type="evidence" value="ECO:0007669"/>
    <property type="project" value="UniProtKB-KW"/>
</dbReference>
<proteinExistence type="predicted"/>
<dbReference type="InterPro" id="IPR036390">
    <property type="entry name" value="WH_DNA-bd_sf"/>
</dbReference>
<keyword evidence="1" id="KW-0805">Transcription regulation</keyword>
<feature type="domain" description="HTH deoR-type" evidence="5">
    <location>
        <begin position="6"/>
        <end position="61"/>
    </location>
</feature>